<gene>
    <name evidence="7" type="ORF">ENU96_08610</name>
</gene>
<dbReference type="Pfam" id="PF04542">
    <property type="entry name" value="Sigma70_r2"/>
    <property type="match status" value="1"/>
</dbReference>
<evidence type="ECO:0000313" key="7">
    <source>
        <dbReference type="EMBL" id="HGI75719.1"/>
    </source>
</evidence>
<dbReference type="Gene3D" id="1.10.10.10">
    <property type="entry name" value="Winged helix-like DNA-binding domain superfamily/Winged helix DNA-binding domain"/>
    <property type="match status" value="1"/>
</dbReference>
<feature type="domain" description="RNA polymerase sigma factor 70 region 4 type 2" evidence="6">
    <location>
        <begin position="130"/>
        <end position="182"/>
    </location>
</feature>
<keyword evidence="4" id="KW-0804">Transcription</keyword>
<reference evidence="7" key="1">
    <citation type="journal article" date="2020" name="mSystems">
        <title>Genome- and Community-Level Interaction Insights into Carbon Utilization and Element Cycling Functions of Hydrothermarchaeota in Hydrothermal Sediment.</title>
        <authorList>
            <person name="Zhou Z."/>
            <person name="Liu Y."/>
            <person name="Xu W."/>
            <person name="Pan J."/>
            <person name="Luo Z.H."/>
            <person name="Li M."/>
        </authorList>
    </citation>
    <scope>NUCLEOTIDE SEQUENCE [LARGE SCALE GENOMIC DNA]</scope>
    <source>
        <strain evidence="7">SpSt-716</strain>
    </source>
</reference>
<dbReference type="Gene3D" id="1.10.1740.10">
    <property type="match status" value="1"/>
</dbReference>
<dbReference type="InterPro" id="IPR007627">
    <property type="entry name" value="RNA_pol_sigma70_r2"/>
</dbReference>
<keyword evidence="2" id="KW-0805">Transcription regulation</keyword>
<sequence>MWEQSDREIIQEVLNGNKDLFAVLVARYEKPIFNYVYGLVRQRQDAEDLTQEAFVKAFFALRTYKDSFEFSTWMYRIARNVCLDYFRRQKIRSFFSLNTPVGEEEEDELGDFLPEGKDPEEGVLKEELLERVSQAVGQLPLKFREVIVLRYVEELSYEEIARILDVPVGTVKTYLHRAKAKLRELLGEEFS</sequence>
<dbReference type="NCBIfam" id="TIGR02937">
    <property type="entry name" value="sigma70-ECF"/>
    <property type="match status" value="1"/>
</dbReference>
<evidence type="ECO:0000259" key="6">
    <source>
        <dbReference type="Pfam" id="PF08281"/>
    </source>
</evidence>
<protein>
    <submittedName>
        <fullName evidence="7">Sigma-70 family RNA polymerase sigma factor</fullName>
    </submittedName>
</protein>
<evidence type="ECO:0000256" key="1">
    <source>
        <dbReference type="ARBA" id="ARBA00010641"/>
    </source>
</evidence>
<keyword evidence="3" id="KW-0731">Sigma factor</keyword>
<dbReference type="PANTHER" id="PTHR43133">
    <property type="entry name" value="RNA POLYMERASE ECF-TYPE SIGMA FACTO"/>
    <property type="match status" value="1"/>
</dbReference>
<dbReference type="InterPro" id="IPR039425">
    <property type="entry name" value="RNA_pol_sigma-70-like"/>
</dbReference>
<evidence type="ECO:0000256" key="4">
    <source>
        <dbReference type="ARBA" id="ARBA00023163"/>
    </source>
</evidence>
<dbReference type="GO" id="GO:0016987">
    <property type="term" value="F:sigma factor activity"/>
    <property type="evidence" value="ECO:0007669"/>
    <property type="project" value="UniProtKB-KW"/>
</dbReference>
<dbReference type="InterPro" id="IPR036388">
    <property type="entry name" value="WH-like_DNA-bd_sf"/>
</dbReference>
<dbReference type="GO" id="GO:0003677">
    <property type="term" value="F:DNA binding"/>
    <property type="evidence" value="ECO:0007669"/>
    <property type="project" value="InterPro"/>
</dbReference>
<accession>A0A7V3YN48</accession>
<comment type="similarity">
    <text evidence="1">Belongs to the sigma-70 factor family. ECF subfamily.</text>
</comment>
<dbReference type="AlphaFoldDB" id="A0A7V3YN48"/>
<dbReference type="SUPFAM" id="SSF88659">
    <property type="entry name" value="Sigma3 and sigma4 domains of RNA polymerase sigma factors"/>
    <property type="match status" value="1"/>
</dbReference>
<dbReference type="EMBL" id="DTEN01000346">
    <property type="protein sequence ID" value="HGI75719.1"/>
    <property type="molecule type" value="Genomic_DNA"/>
</dbReference>
<feature type="domain" description="RNA polymerase sigma-70 region 2" evidence="5">
    <location>
        <begin position="24"/>
        <end position="90"/>
    </location>
</feature>
<organism evidence="7">
    <name type="scientific">Candidatus Caldatribacterium californiense</name>
    <dbReference type="NCBI Taxonomy" id="1454726"/>
    <lineage>
        <taxon>Bacteria</taxon>
        <taxon>Pseudomonadati</taxon>
        <taxon>Atribacterota</taxon>
        <taxon>Atribacteria</taxon>
        <taxon>Atribacterales</taxon>
        <taxon>Candidatus Caldatribacteriaceae</taxon>
        <taxon>Candidatus Caldatribacterium</taxon>
    </lineage>
</organism>
<dbReference type="PANTHER" id="PTHR43133:SF51">
    <property type="entry name" value="RNA POLYMERASE SIGMA FACTOR"/>
    <property type="match status" value="1"/>
</dbReference>
<dbReference type="InterPro" id="IPR014284">
    <property type="entry name" value="RNA_pol_sigma-70_dom"/>
</dbReference>
<proteinExistence type="inferred from homology"/>
<comment type="caution">
    <text evidence="7">The sequence shown here is derived from an EMBL/GenBank/DDBJ whole genome shotgun (WGS) entry which is preliminary data.</text>
</comment>
<dbReference type="CDD" id="cd06171">
    <property type="entry name" value="Sigma70_r4"/>
    <property type="match status" value="1"/>
</dbReference>
<dbReference type="GO" id="GO:0006352">
    <property type="term" value="P:DNA-templated transcription initiation"/>
    <property type="evidence" value="ECO:0007669"/>
    <property type="project" value="InterPro"/>
</dbReference>
<dbReference type="InterPro" id="IPR013249">
    <property type="entry name" value="RNA_pol_sigma70_r4_t2"/>
</dbReference>
<dbReference type="Pfam" id="PF08281">
    <property type="entry name" value="Sigma70_r4_2"/>
    <property type="match status" value="1"/>
</dbReference>
<name>A0A7V3YN48_9BACT</name>
<dbReference type="InterPro" id="IPR013325">
    <property type="entry name" value="RNA_pol_sigma_r2"/>
</dbReference>
<dbReference type="SUPFAM" id="SSF88946">
    <property type="entry name" value="Sigma2 domain of RNA polymerase sigma factors"/>
    <property type="match status" value="1"/>
</dbReference>
<dbReference type="InterPro" id="IPR013324">
    <property type="entry name" value="RNA_pol_sigma_r3/r4-like"/>
</dbReference>
<evidence type="ECO:0000256" key="3">
    <source>
        <dbReference type="ARBA" id="ARBA00023082"/>
    </source>
</evidence>
<evidence type="ECO:0000259" key="5">
    <source>
        <dbReference type="Pfam" id="PF04542"/>
    </source>
</evidence>
<evidence type="ECO:0000256" key="2">
    <source>
        <dbReference type="ARBA" id="ARBA00023015"/>
    </source>
</evidence>